<dbReference type="NCBIfam" id="NF001319">
    <property type="entry name" value="PRK00258.3-3"/>
    <property type="match status" value="1"/>
</dbReference>
<comment type="catalytic activity">
    <reaction evidence="7 8">
        <text>shikimate + NADP(+) = 3-dehydroshikimate + NADPH + H(+)</text>
        <dbReference type="Rhea" id="RHEA:17737"/>
        <dbReference type="ChEBI" id="CHEBI:15378"/>
        <dbReference type="ChEBI" id="CHEBI:16630"/>
        <dbReference type="ChEBI" id="CHEBI:36208"/>
        <dbReference type="ChEBI" id="CHEBI:57783"/>
        <dbReference type="ChEBI" id="CHEBI:58349"/>
        <dbReference type="EC" id="1.1.1.25"/>
    </reaction>
</comment>
<dbReference type="GO" id="GO:0008652">
    <property type="term" value="P:amino acid biosynthetic process"/>
    <property type="evidence" value="ECO:0007669"/>
    <property type="project" value="UniProtKB-KW"/>
</dbReference>
<dbReference type="InterPro" id="IPR013708">
    <property type="entry name" value="Shikimate_DH-bd_N"/>
</dbReference>
<dbReference type="EMBL" id="DRMH01000018">
    <property type="protein sequence ID" value="HFC97189.1"/>
    <property type="molecule type" value="Genomic_DNA"/>
</dbReference>
<organism evidence="12">
    <name type="scientific">Thermosulfurimonas dismutans</name>
    <dbReference type="NCBI Taxonomy" id="999894"/>
    <lineage>
        <taxon>Bacteria</taxon>
        <taxon>Pseudomonadati</taxon>
        <taxon>Thermodesulfobacteriota</taxon>
        <taxon>Thermodesulfobacteria</taxon>
        <taxon>Thermodesulfobacteriales</taxon>
        <taxon>Thermodesulfobacteriaceae</taxon>
        <taxon>Thermosulfurimonas</taxon>
    </lineage>
</organism>
<dbReference type="Gene3D" id="3.40.50.720">
    <property type="entry name" value="NAD(P)-binding Rossmann-like Domain"/>
    <property type="match status" value="1"/>
</dbReference>
<dbReference type="CDD" id="cd01065">
    <property type="entry name" value="NAD_bind_Shikimate_DH"/>
    <property type="match status" value="1"/>
</dbReference>
<dbReference type="Pfam" id="PF08501">
    <property type="entry name" value="Shikimate_dh_N"/>
    <property type="match status" value="1"/>
</dbReference>
<dbReference type="InterPro" id="IPR011342">
    <property type="entry name" value="Shikimate_DH"/>
</dbReference>
<proteinExistence type="inferred from homology"/>
<feature type="domain" description="SDH C-terminal" evidence="11">
    <location>
        <begin position="231"/>
        <end position="261"/>
    </location>
</feature>
<feature type="binding site" evidence="8">
    <location>
        <position position="238"/>
    </location>
    <ligand>
        <name>shikimate</name>
        <dbReference type="ChEBI" id="CHEBI:36208"/>
    </ligand>
</feature>
<dbReference type="EC" id="1.1.1.25" evidence="2 8"/>
<evidence type="ECO:0000256" key="8">
    <source>
        <dbReference type="HAMAP-Rule" id="MF_00222"/>
    </source>
</evidence>
<feature type="binding site" evidence="8">
    <location>
        <position position="61"/>
    </location>
    <ligand>
        <name>shikimate</name>
        <dbReference type="ChEBI" id="CHEBI:36208"/>
    </ligand>
</feature>
<dbReference type="InterPro" id="IPR046346">
    <property type="entry name" value="Aminoacid_DH-like_N_sf"/>
</dbReference>
<dbReference type="InterPro" id="IPR036291">
    <property type="entry name" value="NAD(P)-bd_dom_sf"/>
</dbReference>
<gene>
    <name evidence="8" type="primary">aroE</name>
    <name evidence="12" type="ORF">ENJ40_01855</name>
</gene>
<feature type="binding site" evidence="8">
    <location>
        <position position="231"/>
    </location>
    <ligand>
        <name>NADP(+)</name>
        <dbReference type="ChEBI" id="CHEBI:58349"/>
    </ligand>
</feature>
<feature type="binding site" evidence="8">
    <location>
        <begin position="125"/>
        <end position="129"/>
    </location>
    <ligand>
        <name>NADP(+)</name>
        <dbReference type="ChEBI" id="CHEBI:58349"/>
    </ligand>
</feature>
<dbReference type="SUPFAM" id="SSF53223">
    <property type="entry name" value="Aminoacid dehydrogenase-like, N-terminal domain"/>
    <property type="match status" value="1"/>
</dbReference>
<dbReference type="UniPathway" id="UPA00053">
    <property type="reaction ID" value="UER00087"/>
</dbReference>
<dbReference type="Gene3D" id="3.40.50.10860">
    <property type="entry name" value="Leucine Dehydrogenase, chain A, domain 1"/>
    <property type="match status" value="1"/>
</dbReference>
<dbReference type="PANTHER" id="PTHR21089">
    <property type="entry name" value="SHIKIMATE DEHYDROGENASE"/>
    <property type="match status" value="1"/>
</dbReference>
<dbReference type="InterPro" id="IPR022893">
    <property type="entry name" value="Shikimate_DH_fam"/>
</dbReference>
<comment type="pathway">
    <text evidence="1 8">Metabolic intermediate biosynthesis; chorismate biosynthesis; chorismate from D-erythrose 4-phosphate and phosphoenolpyruvate: step 4/7.</text>
</comment>
<dbReference type="GO" id="GO:0004764">
    <property type="term" value="F:shikimate 3-dehydrogenase (NADP+) activity"/>
    <property type="evidence" value="ECO:0007669"/>
    <property type="project" value="UniProtKB-UniRule"/>
</dbReference>
<protein>
    <recommendedName>
        <fullName evidence="2 8">Shikimate dehydrogenase (NADP(+))</fullName>
        <shortName evidence="8">SDH</shortName>
        <ecNumber evidence="2 8">1.1.1.25</ecNumber>
    </recommendedName>
</protein>
<dbReference type="Pfam" id="PF18317">
    <property type="entry name" value="SDH_C"/>
    <property type="match status" value="1"/>
</dbReference>
<evidence type="ECO:0000256" key="7">
    <source>
        <dbReference type="ARBA" id="ARBA00049442"/>
    </source>
</evidence>
<evidence type="ECO:0000256" key="4">
    <source>
        <dbReference type="ARBA" id="ARBA00022857"/>
    </source>
</evidence>
<dbReference type="GO" id="GO:0019632">
    <property type="term" value="P:shikimate metabolic process"/>
    <property type="evidence" value="ECO:0007669"/>
    <property type="project" value="InterPro"/>
</dbReference>
<feature type="active site" description="Proton acceptor" evidence="8">
    <location>
        <position position="65"/>
    </location>
</feature>
<evidence type="ECO:0000256" key="6">
    <source>
        <dbReference type="ARBA" id="ARBA00023141"/>
    </source>
</evidence>
<keyword evidence="5 8" id="KW-0560">Oxidoreductase</keyword>
<comment type="caution">
    <text evidence="12">The sequence shown here is derived from an EMBL/GenBank/DDBJ whole genome shotgun (WGS) entry which is preliminary data.</text>
</comment>
<evidence type="ECO:0000313" key="12">
    <source>
        <dbReference type="EMBL" id="HFC97189.1"/>
    </source>
</evidence>
<feature type="binding site" evidence="8">
    <location>
        <begin position="148"/>
        <end position="153"/>
    </location>
    <ligand>
        <name>NADP(+)</name>
        <dbReference type="ChEBI" id="CHEBI:58349"/>
    </ligand>
</feature>
<feature type="binding site" evidence="8">
    <location>
        <begin position="14"/>
        <end position="16"/>
    </location>
    <ligand>
        <name>shikimate</name>
        <dbReference type="ChEBI" id="CHEBI:36208"/>
    </ligand>
</feature>
<dbReference type="PANTHER" id="PTHR21089:SF1">
    <property type="entry name" value="BIFUNCTIONAL 3-DEHYDROQUINATE DEHYDRATASE_SHIKIMATE DEHYDROGENASE, CHLOROPLASTIC"/>
    <property type="match status" value="1"/>
</dbReference>
<keyword evidence="3 8" id="KW-0028">Amino-acid biosynthesis</keyword>
<comment type="similarity">
    <text evidence="8">Belongs to the shikimate dehydrogenase family.</text>
</comment>
<dbReference type="NCBIfam" id="TIGR00507">
    <property type="entry name" value="aroE"/>
    <property type="match status" value="1"/>
</dbReference>
<feature type="binding site" evidence="8">
    <location>
        <position position="86"/>
    </location>
    <ligand>
        <name>shikimate</name>
        <dbReference type="ChEBI" id="CHEBI:36208"/>
    </ligand>
</feature>
<evidence type="ECO:0000256" key="5">
    <source>
        <dbReference type="ARBA" id="ARBA00023002"/>
    </source>
</evidence>
<dbReference type="AlphaFoldDB" id="A0A7C3CNX1"/>
<dbReference type="Pfam" id="PF01488">
    <property type="entry name" value="Shikimate_DH"/>
    <property type="match status" value="1"/>
</dbReference>
<dbReference type="GO" id="GO:0009073">
    <property type="term" value="P:aromatic amino acid family biosynthetic process"/>
    <property type="evidence" value="ECO:0007669"/>
    <property type="project" value="UniProtKB-KW"/>
</dbReference>
<evidence type="ECO:0000259" key="11">
    <source>
        <dbReference type="Pfam" id="PF18317"/>
    </source>
</evidence>
<comment type="function">
    <text evidence="8">Involved in the biosynthesis of the chorismate, which leads to the biosynthesis of aromatic amino acids. Catalyzes the reversible NADPH linked reduction of 3-dehydroshikimate (DHSA) to yield shikimate (SA).</text>
</comment>
<evidence type="ECO:0000259" key="9">
    <source>
        <dbReference type="Pfam" id="PF01488"/>
    </source>
</evidence>
<feature type="binding site" evidence="8">
    <location>
        <position position="210"/>
    </location>
    <ligand>
        <name>shikimate</name>
        <dbReference type="ChEBI" id="CHEBI:36208"/>
    </ligand>
</feature>
<feature type="domain" description="Quinate/shikimate 5-dehydrogenase/glutamyl-tRNA reductase" evidence="9">
    <location>
        <begin position="115"/>
        <end position="174"/>
    </location>
</feature>
<dbReference type="HAMAP" id="MF_00222">
    <property type="entry name" value="Shikimate_DH_AroE"/>
    <property type="match status" value="1"/>
</dbReference>
<dbReference type="InterPro" id="IPR006151">
    <property type="entry name" value="Shikm_DH/Glu-tRNA_Rdtase"/>
</dbReference>
<comment type="subunit">
    <text evidence="8">Homodimer.</text>
</comment>
<feature type="binding site" evidence="8">
    <location>
        <position position="208"/>
    </location>
    <ligand>
        <name>NADP(+)</name>
        <dbReference type="ChEBI" id="CHEBI:58349"/>
    </ligand>
</feature>
<reference evidence="12" key="1">
    <citation type="journal article" date="2020" name="mSystems">
        <title>Genome- and Community-Level Interaction Insights into Carbon Utilization and Element Cycling Functions of Hydrothermarchaeota in Hydrothermal Sediment.</title>
        <authorList>
            <person name="Zhou Z."/>
            <person name="Liu Y."/>
            <person name="Xu W."/>
            <person name="Pan J."/>
            <person name="Luo Z.H."/>
            <person name="Li M."/>
        </authorList>
    </citation>
    <scope>NUCLEOTIDE SEQUENCE [LARGE SCALE GENOMIC DNA]</scope>
    <source>
        <strain evidence="12">HyVt-483</strain>
    </source>
</reference>
<evidence type="ECO:0000256" key="3">
    <source>
        <dbReference type="ARBA" id="ARBA00022605"/>
    </source>
</evidence>
<dbReference type="InterPro" id="IPR041121">
    <property type="entry name" value="SDH_C"/>
</dbReference>
<accession>A0A7C3CNX1</accession>
<sequence length="271" mass="29311">MRVFGIIGYPVGHSLSPAMHNAALRALGLEGVYGAFEVHPEDLPAAVAGIRALGIGGVSVTVPHKETILPYLDELDPVAREIGAVNTVLNLGDRLKGTNTDWLGVKRSLEEAGVELRGRKAVVIGAGGAARAVVYALRRMGAEVAIYNRTPERARRLARELGGRGYPLEEIGEASGELIVQTTSVGLESWESPVPEEIFSRFRVAMDIVYRPLRTRFLSQAEAAGCRVIDGLRMLVHQGAEQFRLFTGREAPVETMYQAALEVLEGGEKGR</sequence>
<feature type="binding site" evidence="8">
    <location>
        <position position="101"/>
    </location>
    <ligand>
        <name>shikimate</name>
        <dbReference type="ChEBI" id="CHEBI:36208"/>
    </ligand>
</feature>
<dbReference type="Proteomes" id="UP000886043">
    <property type="component" value="Unassembled WGS sequence"/>
</dbReference>
<evidence type="ECO:0000256" key="1">
    <source>
        <dbReference type="ARBA" id="ARBA00004871"/>
    </source>
</evidence>
<keyword evidence="4 8" id="KW-0521">NADP</keyword>
<evidence type="ECO:0000256" key="2">
    <source>
        <dbReference type="ARBA" id="ARBA00012962"/>
    </source>
</evidence>
<comment type="caution">
    <text evidence="8">Lacks conserved residue(s) required for the propagation of feature annotation.</text>
</comment>
<dbReference type="GO" id="GO:0009423">
    <property type="term" value="P:chorismate biosynthetic process"/>
    <property type="evidence" value="ECO:0007669"/>
    <property type="project" value="UniProtKB-UniRule"/>
</dbReference>
<keyword evidence="6 8" id="KW-0057">Aromatic amino acid biosynthesis</keyword>
<dbReference type="SUPFAM" id="SSF51735">
    <property type="entry name" value="NAD(P)-binding Rossmann-fold domains"/>
    <property type="match status" value="1"/>
</dbReference>
<name>A0A7C3CNX1_9BACT</name>
<evidence type="ECO:0000259" key="10">
    <source>
        <dbReference type="Pfam" id="PF08501"/>
    </source>
</evidence>
<dbReference type="GO" id="GO:0050661">
    <property type="term" value="F:NADP binding"/>
    <property type="evidence" value="ECO:0007669"/>
    <property type="project" value="InterPro"/>
</dbReference>
<feature type="domain" description="Shikimate dehydrogenase substrate binding N-terminal" evidence="10">
    <location>
        <begin position="6"/>
        <end position="88"/>
    </location>
</feature>